<dbReference type="GO" id="GO:0055088">
    <property type="term" value="P:lipid homeostasis"/>
    <property type="evidence" value="ECO:0007669"/>
    <property type="project" value="TreeGrafter"/>
</dbReference>
<keyword evidence="3 6" id="KW-1133">Transmembrane helix</keyword>
<dbReference type="VEuPathDB" id="FungiDB:MELLADRAFT_72186"/>
<keyword evidence="4 5" id="KW-0472">Membrane</keyword>
<dbReference type="Proteomes" id="UP000001072">
    <property type="component" value="Unassembled WGS sequence"/>
</dbReference>
<dbReference type="PROSITE" id="PS50922">
    <property type="entry name" value="TLC"/>
    <property type="match status" value="1"/>
</dbReference>
<feature type="transmembrane region" description="Helical" evidence="6">
    <location>
        <begin position="116"/>
        <end position="133"/>
    </location>
</feature>
<dbReference type="Pfam" id="PF03798">
    <property type="entry name" value="TRAM_LAG1_CLN8"/>
    <property type="match status" value="1"/>
</dbReference>
<evidence type="ECO:0000256" key="2">
    <source>
        <dbReference type="ARBA" id="ARBA00022692"/>
    </source>
</evidence>
<keyword evidence="9" id="KW-1185">Reference proteome</keyword>
<reference evidence="9" key="1">
    <citation type="journal article" date="2011" name="Proc. Natl. Acad. Sci. U.S.A.">
        <title>Obligate biotrophy features unraveled by the genomic analysis of rust fungi.</title>
        <authorList>
            <person name="Duplessis S."/>
            <person name="Cuomo C.A."/>
            <person name="Lin Y.-C."/>
            <person name="Aerts A."/>
            <person name="Tisserant E."/>
            <person name="Veneault-Fourrey C."/>
            <person name="Joly D.L."/>
            <person name="Hacquard S."/>
            <person name="Amselem J."/>
            <person name="Cantarel B.L."/>
            <person name="Chiu R."/>
            <person name="Coutinho P.M."/>
            <person name="Feau N."/>
            <person name="Field M."/>
            <person name="Frey P."/>
            <person name="Gelhaye E."/>
            <person name="Goldberg J."/>
            <person name="Grabherr M.G."/>
            <person name="Kodira C.D."/>
            <person name="Kohler A."/>
            <person name="Kuees U."/>
            <person name="Lindquist E.A."/>
            <person name="Lucas S.M."/>
            <person name="Mago R."/>
            <person name="Mauceli E."/>
            <person name="Morin E."/>
            <person name="Murat C."/>
            <person name="Pangilinan J.L."/>
            <person name="Park R."/>
            <person name="Pearson M."/>
            <person name="Quesneville H."/>
            <person name="Rouhier N."/>
            <person name="Sakthikumar S."/>
            <person name="Salamov A.A."/>
            <person name="Schmutz J."/>
            <person name="Selles B."/>
            <person name="Shapiro H."/>
            <person name="Tanguay P."/>
            <person name="Tuskan G.A."/>
            <person name="Henrissat B."/>
            <person name="Van de Peer Y."/>
            <person name="Rouze P."/>
            <person name="Ellis J.G."/>
            <person name="Dodds P.N."/>
            <person name="Schein J.E."/>
            <person name="Zhong S."/>
            <person name="Hamelin R.C."/>
            <person name="Grigoriev I.V."/>
            <person name="Szabo L.J."/>
            <person name="Martin F."/>
        </authorList>
    </citation>
    <scope>NUCLEOTIDE SEQUENCE [LARGE SCALE GENOMIC DNA]</scope>
    <source>
        <strain evidence="9">98AG31 / pathotype 3-4-7</strain>
    </source>
</reference>
<proteinExistence type="predicted"/>
<dbReference type="PANTHER" id="PTHR13439">
    <property type="entry name" value="CT120 PROTEIN"/>
    <property type="match status" value="1"/>
</dbReference>
<evidence type="ECO:0000256" key="4">
    <source>
        <dbReference type="ARBA" id="ARBA00023136"/>
    </source>
</evidence>
<evidence type="ECO:0000256" key="1">
    <source>
        <dbReference type="ARBA" id="ARBA00004141"/>
    </source>
</evidence>
<dbReference type="STRING" id="747676.F4RQW1"/>
<dbReference type="InterPro" id="IPR050846">
    <property type="entry name" value="TLCD"/>
</dbReference>
<evidence type="ECO:0000256" key="3">
    <source>
        <dbReference type="ARBA" id="ARBA00022989"/>
    </source>
</evidence>
<feature type="domain" description="TLC" evidence="7">
    <location>
        <begin position="69"/>
        <end position="274"/>
    </location>
</feature>
<dbReference type="GO" id="GO:0016020">
    <property type="term" value="C:membrane"/>
    <property type="evidence" value="ECO:0007669"/>
    <property type="project" value="UniProtKB-SubCell"/>
</dbReference>
<feature type="transmembrane region" description="Helical" evidence="6">
    <location>
        <begin position="168"/>
        <end position="189"/>
    </location>
</feature>
<dbReference type="EMBL" id="GL883114">
    <property type="protein sequence ID" value="EGG05257.1"/>
    <property type="molecule type" value="Genomic_DNA"/>
</dbReference>
<dbReference type="HOGENOM" id="CLU_034597_0_0_1"/>
<dbReference type="AlphaFoldDB" id="F4RQW1"/>
<name>F4RQW1_MELLP</name>
<evidence type="ECO:0000313" key="8">
    <source>
        <dbReference type="EMBL" id="EGG05257.1"/>
    </source>
</evidence>
<feature type="transmembrane region" description="Helical" evidence="6">
    <location>
        <begin position="201"/>
        <end position="221"/>
    </location>
</feature>
<dbReference type="FunCoup" id="F4RQW1">
    <property type="interactions" value="142"/>
</dbReference>
<evidence type="ECO:0000259" key="7">
    <source>
        <dbReference type="PROSITE" id="PS50922"/>
    </source>
</evidence>
<evidence type="ECO:0000256" key="5">
    <source>
        <dbReference type="PROSITE-ProRule" id="PRU00205"/>
    </source>
</evidence>
<accession>F4RQW1</accession>
<dbReference type="RefSeq" id="XP_007411622.1">
    <property type="nucleotide sequence ID" value="XM_007411560.1"/>
</dbReference>
<comment type="subcellular location">
    <subcellularLocation>
        <location evidence="1">Membrane</location>
        <topology evidence="1">Multi-pass membrane protein</topology>
    </subcellularLocation>
</comment>
<feature type="transmembrane region" description="Helical" evidence="6">
    <location>
        <begin position="241"/>
        <end position="266"/>
    </location>
</feature>
<dbReference type="KEGG" id="mlr:MELLADRAFT_72186"/>
<sequence length="285" mass="33106">MNSYETLSTYQKNVQISIENLSKSLQLPNLSYHLPTILISCSSCFILQFLSHQFSPKLFPKHYPNLSSFTKFNWDTHFVAWVHSFYGTFIGLYFILDHNDWFRNLHEDKVFGYHPKAMNLLQISTGYFLWDIAVSTLMALKGHGYAFLLHAAGSFVVYFYTMKPLTGYYLFLFLLWETSTIFLNPHWFFDKIGMAGSKAQMFNGIALLLSFFTSRIILGNYVSYKLLVDVFQPDVNKRIGVTNTCIILFVDISLSLLNVHWFYLMITSIKKRMNSKPITSSKKQS</sequence>
<protein>
    <recommendedName>
        <fullName evidence="7">TLC domain-containing protein</fullName>
    </recommendedName>
</protein>
<feature type="transmembrane region" description="Helical" evidence="6">
    <location>
        <begin position="72"/>
        <end position="96"/>
    </location>
</feature>
<keyword evidence="2 5" id="KW-0812">Transmembrane</keyword>
<dbReference type="eggNOG" id="KOG4561">
    <property type="taxonomic scope" value="Eukaryota"/>
</dbReference>
<dbReference type="GeneID" id="18932033"/>
<evidence type="ECO:0000256" key="6">
    <source>
        <dbReference type="SAM" id="Phobius"/>
    </source>
</evidence>
<dbReference type="InParanoid" id="F4RQW1"/>
<dbReference type="GO" id="GO:0005783">
    <property type="term" value="C:endoplasmic reticulum"/>
    <property type="evidence" value="ECO:0007669"/>
    <property type="project" value="TreeGrafter"/>
</dbReference>
<organism evidence="9">
    <name type="scientific">Melampsora larici-populina (strain 98AG31 / pathotype 3-4-7)</name>
    <name type="common">Poplar leaf rust fungus</name>
    <dbReference type="NCBI Taxonomy" id="747676"/>
    <lineage>
        <taxon>Eukaryota</taxon>
        <taxon>Fungi</taxon>
        <taxon>Dikarya</taxon>
        <taxon>Basidiomycota</taxon>
        <taxon>Pucciniomycotina</taxon>
        <taxon>Pucciniomycetes</taxon>
        <taxon>Pucciniales</taxon>
        <taxon>Melampsoraceae</taxon>
        <taxon>Melampsora</taxon>
    </lineage>
</organism>
<dbReference type="OrthoDB" id="10266980at2759"/>
<dbReference type="InterPro" id="IPR006634">
    <property type="entry name" value="TLC-dom"/>
</dbReference>
<gene>
    <name evidence="8" type="ORF">MELLADRAFT_72186</name>
</gene>
<dbReference type="PANTHER" id="PTHR13439:SF0">
    <property type="entry name" value="TOPOISOMERASE I DAMAGE AFFECTED PROTEIN 4"/>
    <property type="match status" value="1"/>
</dbReference>
<evidence type="ECO:0000313" key="9">
    <source>
        <dbReference type="Proteomes" id="UP000001072"/>
    </source>
</evidence>
<feature type="transmembrane region" description="Helical" evidence="6">
    <location>
        <begin position="30"/>
        <end position="51"/>
    </location>
</feature>
<dbReference type="SMART" id="SM00724">
    <property type="entry name" value="TLC"/>
    <property type="match status" value="1"/>
</dbReference>